<reference evidence="2" key="2">
    <citation type="submission" date="2021-08" db="EMBL/GenBank/DDBJ databases">
        <authorList>
            <person name="Gostincar C."/>
            <person name="Sun X."/>
            <person name="Song Z."/>
            <person name="Gunde-Cimerman N."/>
        </authorList>
    </citation>
    <scope>NUCLEOTIDE SEQUENCE</scope>
    <source>
        <strain evidence="2">EXF-9298</strain>
    </source>
</reference>
<evidence type="ECO:0000256" key="1">
    <source>
        <dbReference type="SAM" id="Phobius"/>
    </source>
</evidence>
<reference evidence="2" key="1">
    <citation type="journal article" date="2021" name="J Fungi (Basel)">
        <title>Virulence traits and population genomics of the black yeast Aureobasidium melanogenum.</title>
        <authorList>
            <person name="Cernosa A."/>
            <person name="Sun X."/>
            <person name="Gostincar C."/>
            <person name="Fang C."/>
            <person name="Gunde-Cimerman N."/>
            <person name="Song Z."/>
        </authorList>
    </citation>
    <scope>NUCLEOTIDE SEQUENCE</scope>
    <source>
        <strain evidence="2">EXF-9298</strain>
    </source>
</reference>
<organism evidence="2 3">
    <name type="scientific">Aureobasidium melanogenum</name>
    <name type="common">Aureobasidium pullulans var. melanogenum</name>
    <dbReference type="NCBI Taxonomy" id="46634"/>
    <lineage>
        <taxon>Eukaryota</taxon>
        <taxon>Fungi</taxon>
        <taxon>Dikarya</taxon>
        <taxon>Ascomycota</taxon>
        <taxon>Pezizomycotina</taxon>
        <taxon>Dothideomycetes</taxon>
        <taxon>Dothideomycetidae</taxon>
        <taxon>Dothideales</taxon>
        <taxon>Saccotheciaceae</taxon>
        <taxon>Aureobasidium</taxon>
    </lineage>
</organism>
<evidence type="ECO:0000313" key="2">
    <source>
        <dbReference type="EMBL" id="KAG9991677.1"/>
    </source>
</evidence>
<keyword evidence="3" id="KW-1185">Reference proteome</keyword>
<name>A0A9P8G4L4_AURME</name>
<gene>
    <name evidence="2" type="ORF">KCU98_g269</name>
</gene>
<feature type="transmembrane region" description="Helical" evidence="1">
    <location>
        <begin position="34"/>
        <end position="55"/>
    </location>
</feature>
<feature type="non-terminal residue" evidence="2">
    <location>
        <position position="95"/>
    </location>
</feature>
<keyword evidence="1" id="KW-0472">Membrane</keyword>
<accession>A0A9P8G4L4</accession>
<sequence length="95" mass="10506">MTDVALVSCWLVLVELDAGDVGETAFLLLCRLEGVWVLGLLGRCLFLGSFVRLFGYYSGSFVYLHALEGKLGGLLARFVSILITRELIRSISDDY</sequence>
<dbReference type="AlphaFoldDB" id="A0A9P8G4L4"/>
<evidence type="ECO:0000313" key="3">
    <source>
        <dbReference type="Proteomes" id="UP000729357"/>
    </source>
</evidence>
<comment type="caution">
    <text evidence="2">The sequence shown here is derived from an EMBL/GenBank/DDBJ whole genome shotgun (WGS) entry which is preliminary data.</text>
</comment>
<protein>
    <submittedName>
        <fullName evidence="2">Uncharacterized protein</fullName>
    </submittedName>
</protein>
<keyword evidence="1" id="KW-0812">Transmembrane</keyword>
<dbReference type="Proteomes" id="UP000729357">
    <property type="component" value="Unassembled WGS sequence"/>
</dbReference>
<keyword evidence="1" id="KW-1133">Transmembrane helix</keyword>
<dbReference type="EMBL" id="JAHFXS010000001">
    <property type="protein sequence ID" value="KAG9991677.1"/>
    <property type="molecule type" value="Genomic_DNA"/>
</dbReference>
<proteinExistence type="predicted"/>